<dbReference type="SUPFAM" id="SSF51395">
    <property type="entry name" value="FMN-linked oxidoreductases"/>
    <property type="match status" value="1"/>
</dbReference>
<dbReference type="EMBL" id="BAABGT010000022">
    <property type="protein sequence ID" value="GAA4540988.1"/>
    <property type="molecule type" value="Genomic_DNA"/>
</dbReference>
<dbReference type="InterPro" id="IPR013785">
    <property type="entry name" value="Aldolase_TIM"/>
</dbReference>
<dbReference type="Gene3D" id="3.50.50.60">
    <property type="entry name" value="FAD/NAD(P)-binding domain"/>
    <property type="match status" value="1"/>
</dbReference>
<feature type="domain" description="FAD/NAD(P)-binding" evidence="11">
    <location>
        <begin position="367"/>
        <end position="578"/>
    </location>
</feature>
<dbReference type="SUPFAM" id="SSF51905">
    <property type="entry name" value="FAD/NAD(P)-binding domain"/>
    <property type="match status" value="1"/>
</dbReference>
<dbReference type="InterPro" id="IPR051793">
    <property type="entry name" value="NADH:flavin_oxidoreductase"/>
</dbReference>
<dbReference type="RefSeq" id="WP_345413953.1">
    <property type="nucleotide sequence ID" value="NZ_BAABGT010000022.1"/>
</dbReference>
<sequence length="614" mass="64784">MLTEPLRVGRATVRNRIVFTAHLTGYAEDGLPTARHAAYYGERARTAGLVITEEHAVHPDDQPYEHMIRGHDPAVVPGLRTVADAVHAHGSLVLAQLNHNGPQASGMYSRAPVRGPSPLPDPMFREVPVELTESDLDVIVAGYAQVTRHVVAAGLDGVELQCSQASLVRCFLSPATNHRSDEHGGPLRNRARLLLRIVGAVRAELGDRVLAVRLGQEEGLPVGELAAVGALLETAGVDLLNTTIGVATSSLHLVEPSMHTPSGYATHVPSAVRAAVSVPVVAVGRFTTREQGEQVLREGHADLVGFARGLVAGPAFERACVGCNQECVGRVGMNRALGCAVNPRAGRESTLGRHGSRSVTPGPPRRRVTVVGGGPAGLRAAATAAARGHRVTLHERGRLGGQLALAALAPGRAELGFVVRDLVAECGANGVRITDDEPELDAEVVVLATGARPARRWAGALDVCDVLDGTAAPTGRVLVVDELGFHQATSVAELLAQRGCEVEVVTPAMVVGQDLGLTLDREGFRRRAHDLGVRLTTDTLVTGVGEGVTLVHHPTGRTRVREVDAVVEAVPPQPADELWETLRGRPGVHRIGDCLAPRRMDAAIRDGERVAVAL</sequence>
<keyword evidence="13" id="KW-1185">Reference proteome</keyword>
<evidence type="ECO:0000256" key="9">
    <source>
        <dbReference type="ARBA" id="ARBA00023014"/>
    </source>
</evidence>
<evidence type="ECO:0000256" key="5">
    <source>
        <dbReference type="ARBA" id="ARBA00022643"/>
    </source>
</evidence>
<dbReference type="InterPro" id="IPR023753">
    <property type="entry name" value="FAD/NAD-binding_dom"/>
</dbReference>
<dbReference type="Proteomes" id="UP001501598">
    <property type="component" value="Unassembled WGS sequence"/>
</dbReference>
<dbReference type="PANTHER" id="PTHR42917:SF2">
    <property type="entry name" value="2,4-DIENOYL-COA REDUCTASE [(2E)-ENOYL-COA-PRODUCING]"/>
    <property type="match status" value="1"/>
</dbReference>
<keyword evidence="4" id="KW-0285">Flavoprotein</keyword>
<evidence type="ECO:0000256" key="6">
    <source>
        <dbReference type="ARBA" id="ARBA00022723"/>
    </source>
</evidence>
<keyword evidence="5" id="KW-0288">FMN</keyword>
<keyword evidence="9" id="KW-0411">Iron-sulfur</keyword>
<gene>
    <name evidence="12" type="ORF">GCM10023175_14320</name>
</gene>
<evidence type="ECO:0000256" key="4">
    <source>
        <dbReference type="ARBA" id="ARBA00022630"/>
    </source>
</evidence>
<dbReference type="Pfam" id="PF00724">
    <property type="entry name" value="Oxidored_FMN"/>
    <property type="match status" value="1"/>
</dbReference>
<evidence type="ECO:0000313" key="12">
    <source>
        <dbReference type="EMBL" id="GAA4540988.1"/>
    </source>
</evidence>
<dbReference type="InterPro" id="IPR001155">
    <property type="entry name" value="OxRdtase_FMN_N"/>
</dbReference>
<evidence type="ECO:0000256" key="3">
    <source>
        <dbReference type="ARBA" id="ARBA00011048"/>
    </source>
</evidence>
<protein>
    <submittedName>
        <fullName evidence="12">FAD-dependent oxidoreductase</fullName>
    </submittedName>
</protein>
<keyword evidence="8" id="KW-0408">Iron</keyword>
<comment type="cofactor">
    <cofactor evidence="2">
        <name>[4Fe-4S] cluster</name>
        <dbReference type="ChEBI" id="CHEBI:49883"/>
    </cofactor>
</comment>
<keyword evidence="6" id="KW-0479">Metal-binding</keyword>
<dbReference type="Gene3D" id="3.20.20.70">
    <property type="entry name" value="Aldolase class I"/>
    <property type="match status" value="1"/>
</dbReference>
<evidence type="ECO:0000313" key="13">
    <source>
        <dbReference type="Proteomes" id="UP001501598"/>
    </source>
</evidence>
<evidence type="ECO:0000259" key="11">
    <source>
        <dbReference type="Pfam" id="PF07992"/>
    </source>
</evidence>
<evidence type="ECO:0000259" key="10">
    <source>
        <dbReference type="Pfam" id="PF00724"/>
    </source>
</evidence>
<comment type="similarity">
    <text evidence="3">In the N-terminal section; belongs to the NADH:flavin oxidoreductase/NADH oxidase family.</text>
</comment>
<dbReference type="PANTHER" id="PTHR42917">
    <property type="entry name" value="2,4-DIENOYL-COA REDUCTASE"/>
    <property type="match status" value="1"/>
</dbReference>
<evidence type="ECO:0000256" key="2">
    <source>
        <dbReference type="ARBA" id="ARBA00001966"/>
    </source>
</evidence>
<comment type="caution">
    <text evidence="12">The sequence shown here is derived from an EMBL/GenBank/DDBJ whole genome shotgun (WGS) entry which is preliminary data.</text>
</comment>
<evidence type="ECO:0000256" key="8">
    <source>
        <dbReference type="ARBA" id="ARBA00023004"/>
    </source>
</evidence>
<keyword evidence="7" id="KW-0560">Oxidoreductase</keyword>
<comment type="cofactor">
    <cofactor evidence="1">
        <name>FMN</name>
        <dbReference type="ChEBI" id="CHEBI:58210"/>
    </cofactor>
</comment>
<organism evidence="12 13">
    <name type="scientific">Pseudonocardia xishanensis</name>
    <dbReference type="NCBI Taxonomy" id="630995"/>
    <lineage>
        <taxon>Bacteria</taxon>
        <taxon>Bacillati</taxon>
        <taxon>Actinomycetota</taxon>
        <taxon>Actinomycetes</taxon>
        <taxon>Pseudonocardiales</taxon>
        <taxon>Pseudonocardiaceae</taxon>
        <taxon>Pseudonocardia</taxon>
    </lineage>
</organism>
<feature type="domain" description="NADH:flavin oxidoreductase/NADH oxidase N-terminal" evidence="10">
    <location>
        <begin position="2"/>
        <end position="317"/>
    </location>
</feature>
<reference evidence="13" key="1">
    <citation type="journal article" date="2019" name="Int. J. Syst. Evol. Microbiol.">
        <title>The Global Catalogue of Microorganisms (GCM) 10K type strain sequencing project: providing services to taxonomists for standard genome sequencing and annotation.</title>
        <authorList>
            <consortium name="The Broad Institute Genomics Platform"/>
            <consortium name="The Broad Institute Genome Sequencing Center for Infectious Disease"/>
            <person name="Wu L."/>
            <person name="Ma J."/>
        </authorList>
    </citation>
    <scope>NUCLEOTIDE SEQUENCE [LARGE SCALE GENOMIC DNA]</scope>
    <source>
        <strain evidence="13">JCM 17906</strain>
    </source>
</reference>
<dbReference type="InterPro" id="IPR036188">
    <property type="entry name" value="FAD/NAD-bd_sf"/>
</dbReference>
<name>A0ABP8RKY1_9PSEU</name>
<evidence type="ECO:0000256" key="7">
    <source>
        <dbReference type="ARBA" id="ARBA00023002"/>
    </source>
</evidence>
<dbReference type="Gene3D" id="3.40.50.720">
    <property type="entry name" value="NAD(P)-binding Rossmann-like Domain"/>
    <property type="match status" value="1"/>
</dbReference>
<dbReference type="Pfam" id="PF07992">
    <property type="entry name" value="Pyr_redox_2"/>
    <property type="match status" value="1"/>
</dbReference>
<accession>A0ABP8RKY1</accession>
<evidence type="ECO:0000256" key="1">
    <source>
        <dbReference type="ARBA" id="ARBA00001917"/>
    </source>
</evidence>
<proteinExistence type="inferred from homology"/>